<dbReference type="PROSITE" id="PS50943">
    <property type="entry name" value="HTH_CROC1"/>
    <property type="match status" value="1"/>
</dbReference>
<dbReference type="SMART" id="SM00530">
    <property type="entry name" value="HTH_XRE"/>
    <property type="match status" value="1"/>
</dbReference>
<keyword evidence="1" id="KW-0472">Membrane</keyword>
<reference evidence="3 4" key="1">
    <citation type="submission" date="2018-01" db="EMBL/GenBank/DDBJ databases">
        <authorList>
            <person name="Paulsen S."/>
            <person name="Gram L.K."/>
        </authorList>
    </citation>
    <scope>NUCLEOTIDE SEQUENCE [LARGE SCALE GENOMIC DNA]</scope>
    <source>
        <strain evidence="3 4">S2599</strain>
    </source>
</reference>
<feature type="transmembrane region" description="Helical" evidence="1">
    <location>
        <begin position="116"/>
        <end position="147"/>
    </location>
</feature>
<dbReference type="Gene3D" id="1.10.260.40">
    <property type="entry name" value="lambda repressor-like DNA-binding domains"/>
    <property type="match status" value="1"/>
</dbReference>
<dbReference type="RefSeq" id="WP_138545964.1">
    <property type="nucleotide sequence ID" value="NZ_PNCJ01000027.1"/>
</dbReference>
<dbReference type="CDD" id="cd00093">
    <property type="entry name" value="HTH_XRE"/>
    <property type="match status" value="1"/>
</dbReference>
<organism evidence="3 4">
    <name type="scientific">Pseudoalteromonas rubra</name>
    <dbReference type="NCBI Taxonomy" id="43658"/>
    <lineage>
        <taxon>Bacteria</taxon>
        <taxon>Pseudomonadati</taxon>
        <taxon>Pseudomonadota</taxon>
        <taxon>Gammaproteobacteria</taxon>
        <taxon>Alteromonadales</taxon>
        <taxon>Pseudoalteromonadaceae</taxon>
        <taxon>Pseudoalteromonas</taxon>
    </lineage>
</organism>
<sequence>MMQEAIKSRLSPTKLKSMRVENGWSQEKLASVTGLSLRTIQRIEKDGKCSVESKLAIAAALNMTPSELLHDYPEKVGDGTLNYGGMIGLLSIVGLCSLLVAWEWKNPEIFINPMNALFIGLTVFGLSMMSSGFQATVNAFGTVIWIFKQPQDQLLVQAHLPVLRRALVYCYTAGVIWTLTEVVEAGFYGSQTSNNSMSLNDILFSMQSMLYAVMLAEFLIRPLMNRITWLLSRQH</sequence>
<reference evidence="4" key="2">
    <citation type="submission" date="2019-06" db="EMBL/GenBank/DDBJ databases">
        <title>Co-occurence of chitin degradation, pigmentation and bioactivity in marine Pseudoalteromonas.</title>
        <authorList>
            <person name="Sonnenschein E.C."/>
            <person name="Bech P.K."/>
        </authorList>
    </citation>
    <scope>NUCLEOTIDE SEQUENCE [LARGE SCALE GENOMIC DNA]</scope>
    <source>
        <strain evidence="4">S2599</strain>
    </source>
</reference>
<evidence type="ECO:0000256" key="1">
    <source>
        <dbReference type="SAM" id="Phobius"/>
    </source>
</evidence>
<feature type="domain" description="HTH cro/C1-type" evidence="2">
    <location>
        <begin position="15"/>
        <end position="68"/>
    </location>
</feature>
<dbReference type="Pfam" id="PF01381">
    <property type="entry name" value="HTH_3"/>
    <property type="match status" value="1"/>
</dbReference>
<comment type="caution">
    <text evidence="3">The sequence shown here is derived from an EMBL/GenBank/DDBJ whole genome shotgun (WGS) entry which is preliminary data.</text>
</comment>
<accession>A0A5S3WWQ5</accession>
<dbReference type="OrthoDB" id="21915at2"/>
<name>A0A5S3WWQ5_9GAMM</name>
<proteinExistence type="predicted"/>
<feature type="transmembrane region" description="Helical" evidence="1">
    <location>
        <begin position="83"/>
        <end position="104"/>
    </location>
</feature>
<dbReference type="InterPro" id="IPR001387">
    <property type="entry name" value="Cro/C1-type_HTH"/>
</dbReference>
<evidence type="ECO:0000313" key="4">
    <source>
        <dbReference type="Proteomes" id="UP000306719"/>
    </source>
</evidence>
<dbReference type="Proteomes" id="UP000306719">
    <property type="component" value="Unassembled WGS sequence"/>
</dbReference>
<feature type="transmembrane region" description="Helical" evidence="1">
    <location>
        <begin position="168"/>
        <end position="190"/>
    </location>
</feature>
<keyword evidence="1" id="KW-0812">Transmembrane</keyword>
<gene>
    <name evidence="3" type="ORF">CWB98_17320</name>
</gene>
<dbReference type="AlphaFoldDB" id="A0A5S3WWQ5"/>
<dbReference type="SUPFAM" id="SSF47413">
    <property type="entry name" value="lambda repressor-like DNA-binding domains"/>
    <property type="match status" value="1"/>
</dbReference>
<evidence type="ECO:0000259" key="2">
    <source>
        <dbReference type="PROSITE" id="PS50943"/>
    </source>
</evidence>
<dbReference type="GO" id="GO:0003677">
    <property type="term" value="F:DNA binding"/>
    <property type="evidence" value="ECO:0007669"/>
    <property type="project" value="InterPro"/>
</dbReference>
<dbReference type="InterPro" id="IPR010982">
    <property type="entry name" value="Lambda_DNA-bd_dom_sf"/>
</dbReference>
<keyword evidence="1" id="KW-1133">Transmembrane helix</keyword>
<evidence type="ECO:0000313" key="3">
    <source>
        <dbReference type="EMBL" id="TMP34757.1"/>
    </source>
</evidence>
<protein>
    <recommendedName>
        <fullName evidence="2">HTH cro/C1-type domain-containing protein</fullName>
    </recommendedName>
</protein>
<dbReference type="EMBL" id="PNCJ01000027">
    <property type="protein sequence ID" value="TMP34757.1"/>
    <property type="molecule type" value="Genomic_DNA"/>
</dbReference>
<feature type="transmembrane region" description="Helical" evidence="1">
    <location>
        <begin position="202"/>
        <end position="220"/>
    </location>
</feature>